<evidence type="ECO:0000259" key="8">
    <source>
        <dbReference type="Pfam" id="PF01529"/>
    </source>
</evidence>
<evidence type="ECO:0000256" key="7">
    <source>
        <dbReference type="RuleBase" id="RU079119"/>
    </source>
</evidence>
<dbReference type="AlphaFoldDB" id="A0A087TI87"/>
<keyword evidence="3 7" id="KW-0812">Transmembrane</keyword>
<dbReference type="InterPro" id="IPR039859">
    <property type="entry name" value="PFA4/ZDH16/20/ERF2-like"/>
</dbReference>
<dbReference type="GO" id="GO:0016020">
    <property type="term" value="C:membrane"/>
    <property type="evidence" value="ECO:0007669"/>
    <property type="project" value="UniProtKB-SubCell"/>
</dbReference>
<name>A0A087TI87_STEMI</name>
<feature type="transmembrane region" description="Helical" evidence="7">
    <location>
        <begin position="137"/>
        <end position="161"/>
    </location>
</feature>
<comment type="similarity">
    <text evidence="7">Belongs to the DHHC palmitoyltransferase family.</text>
</comment>
<feature type="non-terminal residue" evidence="9">
    <location>
        <position position="385"/>
    </location>
</feature>
<feature type="transmembrane region" description="Helical" evidence="7">
    <location>
        <begin position="181"/>
        <end position="206"/>
    </location>
</feature>
<evidence type="ECO:0000256" key="5">
    <source>
        <dbReference type="ARBA" id="ARBA00023136"/>
    </source>
</evidence>
<comment type="catalytic activity">
    <reaction evidence="7">
        <text>L-cysteinyl-[protein] + hexadecanoyl-CoA = S-hexadecanoyl-L-cysteinyl-[protein] + CoA</text>
        <dbReference type="Rhea" id="RHEA:36683"/>
        <dbReference type="Rhea" id="RHEA-COMP:10131"/>
        <dbReference type="Rhea" id="RHEA-COMP:11032"/>
        <dbReference type="ChEBI" id="CHEBI:29950"/>
        <dbReference type="ChEBI" id="CHEBI:57287"/>
        <dbReference type="ChEBI" id="CHEBI:57379"/>
        <dbReference type="ChEBI" id="CHEBI:74151"/>
        <dbReference type="EC" id="2.3.1.225"/>
    </reaction>
</comment>
<keyword evidence="4 7" id="KW-1133">Transmembrane helix</keyword>
<accession>A0A087TI87</accession>
<dbReference type="OrthoDB" id="331948at2759"/>
<dbReference type="EC" id="2.3.1.225" evidence="7"/>
<comment type="domain">
    <text evidence="7">The DHHC domain is required for palmitoyltransferase activity.</text>
</comment>
<reference evidence="9 10" key="1">
    <citation type="submission" date="2013-11" db="EMBL/GenBank/DDBJ databases">
        <title>Genome sequencing of Stegodyphus mimosarum.</title>
        <authorList>
            <person name="Bechsgaard J."/>
        </authorList>
    </citation>
    <scope>NUCLEOTIDE SEQUENCE [LARGE SCALE GENOMIC DNA]</scope>
</reference>
<evidence type="ECO:0000256" key="6">
    <source>
        <dbReference type="ARBA" id="ARBA00023315"/>
    </source>
</evidence>
<feature type="transmembrane region" description="Helical" evidence="7">
    <location>
        <begin position="12"/>
        <end position="37"/>
    </location>
</feature>
<evidence type="ECO:0000313" key="9">
    <source>
        <dbReference type="EMBL" id="KFM64826.1"/>
    </source>
</evidence>
<organism evidence="9 10">
    <name type="scientific">Stegodyphus mimosarum</name>
    <name type="common">African social velvet spider</name>
    <dbReference type="NCBI Taxonomy" id="407821"/>
    <lineage>
        <taxon>Eukaryota</taxon>
        <taxon>Metazoa</taxon>
        <taxon>Ecdysozoa</taxon>
        <taxon>Arthropoda</taxon>
        <taxon>Chelicerata</taxon>
        <taxon>Arachnida</taxon>
        <taxon>Araneae</taxon>
        <taxon>Araneomorphae</taxon>
        <taxon>Entelegynae</taxon>
        <taxon>Eresoidea</taxon>
        <taxon>Eresidae</taxon>
        <taxon>Stegodyphus</taxon>
    </lineage>
</organism>
<dbReference type="PANTHER" id="PTHR12246">
    <property type="entry name" value="PALMITOYLTRANSFERASE ZDHHC16"/>
    <property type="match status" value="1"/>
</dbReference>
<keyword evidence="5 7" id="KW-0472">Membrane</keyword>
<dbReference type="OMA" id="GCIHAAI"/>
<keyword evidence="6 7" id="KW-0012">Acyltransferase</keyword>
<dbReference type="Pfam" id="PF01529">
    <property type="entry name" value="DHHC"/>
    <property type="match status" value="1"/>
</dbReference>
<feature type="domain" description="Palmitoyltransferase DHHC" evidence="8">
    <location>
        <begin position="89"/>
        <end position="221"/>
    </location>
</feature>
<keyword evidence="2 7" id="KW-0808">Transferase</keyword>
<gene>
    <name evidence="9" type="ORF">X975_01547</name>
</gene>
<dbReference type="Proteomes" id="UP000054359">
    <property type="component" value="Unassembled WGS sequence"/>
</dbReference>
<dbReference type="STRING" id="407821.A0A087TI87"/>
<evidence type="ECO:0000256" key="2">
    <source>
        <dbReference type="ARBA" id="ARBA00022679"/>
    </source>
</evidence>
<dbReference type="InterPro" id="IPR001594">
    <property type="entry name" value="Palmitoyltrfase_DHHC"/>
</dbReference>
<evidence type="ECO:0000256" key="4">
    <source>
        <dbReference type="ARBA" id="ARBA00022989"/>
    </source>
</evidence>
<protein>
    <recommendedName>
        <fullName evidence="7">Palmitoyltransferase</fullName>
        <ecNumber evidence="7">2.3.1.225</ecNumber>
    </recommendedName>
</protein>
<dbReference type="GO" id="GO:0019706">
    <property type="term" value="F:protein-cysteine S-palmitoyltransferase activity"/>
    <property type="evidence" value="ECO:0007669"/>
    <property type="project" value="UniProtKB-EC"/>
</dbReference>
<comment type="subcellular location">
    <subcellularLocation>
        <location evidence="1">Membrane</location>
        <topology evidence="1">Multi-pass membrane protein</topology>
    </subcellularLocation>
</comment>
<evidence type="ECO:0000313" key="10">
    <source>
        <dbReference type="Proteomes" id="UP000054359"/>
    </source>
</evidence>
<dbReference type="EMBL" id="KK115334">
    <property type="protein sequence ID" value="KFM64826.1"/>
    <property type="molecule type" value="Genomic_DNA"/>
</dbReference>
<keyword evidence="10" id="KW-1185">Reference proteome</keyword>
<feature type="transmembrane region" description="Helical" evidence="7">
    <location>
        <begin position="43"/>
        <end position="69"/>
    </location>
</feature>
<evidence type="ECO:0000256" key="3">
    <source>
        <dbReference type="ARBA" id="ARBA00022692"/>
    </source>
</evidence>
<dbReference type="PROSITE" id="PS50216">
    <property type="entry name" value="DHHC"/>
    <property type="match status" value="1"/>
</dbReference>
<evidence type="ECO:0000256" key="1">
    <source>
        <dbReference type="ARBA" id="ARBA00004141"/>
    </source>
</evidence>
<proteinExistence type="inferred from homology"/>
<sequence length="385" mass="44232">MSVYELFNRICHWGPIVAICIVNSITFATLHVTSMWLPMFSSWSATFCHFLFLFFVGSTLYNFFCAMFIGPGYVPLGWKPESPDECGYLQFCTLCLGYKAPRAHHCRKCKRCVMKMDHHCPWINNCCGHLNHAKFTLFLISAVCGCFQSSVLLFLGLYRAFRVNWYFLHGDRTSIVYLSLYQLAFTVFSFGLALGVVLAVGGLFYVQMKQIIRNETSIENWIVIKALGRPRPENSPFIYPYNVGWWKNIKQVFWDPPGNGLTDWPLVDGCHQYTLTIEQLIQKEDKRARKKQYAIVENYSGSWFPISKGIRTCCSPPCSDELRIPLSVGDTVYVTRWRKRWLYGEKCISSNGSGESEIKGWFPRCCAVEFTSAECEVSKLSKKIS</sequence>